<dbReference type="Pfam" id="PF24652">
    <property type="entry name" value="CEP76_C"/>
    <property type="match status" value="1"/>
</dbReference>
<evidence type="ECO:0000259" key="4">
    <source>
        <dbReference type="PROSITE" id="PS50004"/>
    </source>
</evidence>
<accession>A0A0L1I672</accession>
<evidence type="ECO:0000256" key="1">
    <source>
        <dbReference type="ARBA" id="ARBA00004245"/>
    </source>
</evidence>
<evidence type="ECO:0000313" key="6">
    <source>
        <dbReference type="Proteomes" id="UP000054562"/>
    </source>
</evidence>
<keyword evidence="2" id="KW-0206">Cytoskeleton</keyword>
<sequence length="1841" mass="220988">MFLINKLKDIFYYNEENKDLEKGKLKKQVHIGELNDEIWLYKEEYKKEHLSEEYITEEEYEGKDYDDDGNERKPKDHFLEVPLFDEDYNGRDINKKLNYLSSKMTKPIKIKEEEVMSEESISTTDDEEDIEEPFLDLYEELKREQSMKEFYNPMLKPRLWRLEFFIKYIHNLESQKQKNFYLVSFGNKKLKLYGSLKNEVLYTPGYTFEAGEVKYLRVPLPIWTEKEMSISYNDLENFELGIEMWQIKGLVFNELYACAKKTLKDIIEAEPDMNIILKRKIEKKNIIFETQRLGVYMQLSEIFEFHMALDSWWFISTAEMPTYLKKLPKFLRFKFPLSERDWIIHSSYNSSNNFWLYPGYFCFIGTYQQLANAFFILTVLCYNSNYRYKPPILLGSCIISLKSVTEYPFFKGIVKKLTLDKSRFKQGEIVGNIKCFINSYGMEENDINIQRPSQPLSDATLVNQLILNDHYLVIRVIKCENLAISSVDLNNVNINVWVKWDGMVNKTDTVTKTTSPFFYQNLYYPIRLVDKKELTNEHLIRNVLPIDLISKGDICFEVHNNNEIYSTILGIFELPFADIFNYGTEDFRSLAEENTKSTSQYNDYKDYNQFGSGRMDPSVDNYDDYYVKKYKTIVYKNTLELMYSKVHLKALNKENIHTKKESTISVEAFVIPPLPENLVFMKEEKVQNSSIIYKSMSKRWEKDFSKFNDTYNQWFPKAIKNRKFPCISRNDFDNNYYPLCSFVTSINLPAQVSTPGPLFHWLNNIEYIENEDESSIFTSPYFFLSYKKGTIQDHVLLLCCCLKGLEYDAYVCKGTINNGKKEHYWVMTRHEEGWVCFWEVTNKCIIHLKNRWNNNNFLKNSDIIMENEMLRKINMQTDNKYYSGEYLMNFVKYGLEELKKKEREIREEYDMKEENKLYSMDMYGEKKMKDEKVNVDEILYNDEEFFNNMFEIKYEKNDTYKCNKTLKYLLENFSKYIPISPKMFLLDYENTLTYVPYSSIEIVFNDQQLYGNMQNLHPSCILYDLENNYHWRPFLNHAPSQIKNEITISTPLSDKLSVKYTKDLEEEIREMILFMRNKEGLETNFNESSEIRYFLEMYIDLCEYKLNLDNNYNTKPENYEYSEEKKKKKKNEGENFETYETKGNIQEGNETNQMVGRVEGKNTWSQYKNDFYPNIEAQYVNKEDLNFYNSYHPVENIEMMNKEKKQHLTNIPNDYIYGMNDEIYNNGKEQYIKNYVFNKDNSANVLNNYDENVKRKNIKRFSMSAVHRKENIEHEKKKDVLEENKNNIFKGELNNLCSDTNRQKSNCDIYNEFCDDECCDDECCDDECCDDEYCDDECCDDECCDDEYCDDEYCEEIYKEMKEKYYYDKDENIEEEEGYYKHMENIPNKFIKKYNKKHNYLWKLQKRLEKKSKRIKDELRGKKLWMNNNIGKVNKEMFANFIDTNNYLMKKLGANTNIKKTDNYSEYIKNIRNKEEHGYLFIPSKEIYKEMEERKKKKNSYNDDNNNNNNYCNVLYKNDLKNNNYHVMKNNLKLFSKRKFKKKIDRNILINLKCAYNLSRVKTKLSKYKFLSIKNKLRRTKEGHRYSTKRPIYLIPSNREIINEHITNNCDISNDEELVASRNKKKFVTQSEHQMYGDQNVFGMNYDQMGIDRNIVYNKNENDKQMQQHDQYIMNRNEQLATNMYDHVGEARNPQVENPSKTKEDFSYPPKTWSRLNPTSKYVAHQISQWNWYYSLEEQYFNWQYYKFPVPPNHTFVGFPIHFSTIDFTEVKSFLLHSKRFENIMKLSIYKISFVIYSKVYPLIGGVMSNWVFLGCLVPWMTAQERETKMKKTPKKNMNKR</sequence>
<dbReference type="InterPro" id="IPR000008">
    <property type="entry name" value="C2_dom"/>
</dbReference>
<dbReference type="PANTHER" id="PTHR46436:SF2">
    <property type="entry name" value="CHROMOSOME UNDETERMINED SCAFFOLD_119, WHOLE GENOME SHOTGUN SEQUENCE"/>
    <property type="match status" value="1"/>
</dbReference>
<dbReference type="SUPFAM" id="SSF49562">
    <property type="entry name" value="C2 domain (Calcium/lipid-binding domain, CaLB)"/>
    <property type="match status" value="1"/>
</dbReference>
<dbReference type="EMBL" id="GG665001">
    <property type="protein sequence ID" value="KNG74720.1"/>
    <property type="molecule type" value="Genomic_DNA"/>
</dbReference>
<dbReference type="GO" id="GO:0005856">
    <property type="term" value="C:cytoskeleton"/>
    <property type="evidence" value="ECO:0007669"/>
    <property type="project" value="UniProtKB-SubCell"/>
</dbReference>
<dbReference type="InterPro" id="IPR056290">
    <property type="entry name" value="CEPT76/DRC7_peptidase-like_dom"/>
</dbReference>
<keyword evidence="3" id="KW-0472">Membrane</keyword>
<dbReference type="PROSITE" id="PS50004">
    <property type="entry name" value="C2"/>
    <property type="match status" value="1"/>
</dbReference>
<dbReference type="InterPro" id="IPR052299">
    <property type="entry name" value="CEP76"/>
</dbReference>
<comment type="subcellular location">
    <subcellularLocation>
        <location evidence="1">Cytoplasm</location>
        <location evidence="1">Cytoskeleton</location>
    </subcellularLocation>
</comment>
<keyword evidence="3" id="KW-0812">Transmembrane</keyword>
<feature type="domain" description="C2" evidence="4">
    <location>
        <begin position="452"/>
        <end position="589"/>
    </location>
</feature>
<dbReference type="SUPFAM" id="SSF54001">
    <property type="entry name" value="Cysteine proteinases"/>
    <property type="match status" value="1"/>
</dbReference>
<evidence type="ECO:0000256" key="3">
    <source>
        <dbReference type="SAM" id="Phobius"/>
    </source>
</evidence>
<name>A0A0L1I672_PLAFA</name>
<keyword evidence="2" id="KW-0963">Cytoplasm</keyword>
<dbReference type="Proteomes" id="UP000054562">
    <property type="component" value="Unassembled WGS sequence"/>
</dbReference>
<dbReference type="Gene3D" id="2.60.40.150">
    <property type="entry name" value="C2 domain"/>
    <property type="match status" value="1"/>
</dbReference>
<gene>
    <name evidence="5" type="ORF">PFMG_00788</name>
</gene>
<dbReference type="OrthoDB" id="5527234at2759"/>
<evidence type="ECO:0000256" key="2">
    <source>
        <dbReference type="ARBA" id="ARBA00023212"/>
    </source>
</evidence>
<evidence type="ECO:0000313" key="5">
    <source>
        <dbReference type="EMBL" id="KNG74720.1"/>
    </source>
</evidence>
<reference evidence="6" key="1">
    <citation type="submission" date="2015-07" db="EMBL/GenBank/DDBJ databases">
        <title>Annotation of Plasmodium falciparum IGH-CR14.</title>
        <authorList>
            <consortium name="The Broad Institute Genome Sequencing Platform"/>
            <person name="Volkman S.K."/>
            <person name="Neafsey D.E."/>
            <person name="Dash A.P."/>
            <person name="Chitnis C.E."/>
            <person name="Hartl D.L."/>
            <person name="Young S.K."/>
            <person name="Zeng Q."/>
            <person name="Koehrsen M."/>
            <person name="Alvarado L."/>
            <person name="Berlin A."/>
            <person name="Borenstein D."/>
            <person name="Chapman S.B."/>
            <person name="Chen Z."/>
            <person name="Engels R."/>
            <person name="Freedman E."/>
            <person name="Gellesch M."/>
            <person name="Goldberg J."/>
            <person name="Griggs A."/>
            <person name="Gujja S."/>
            <person name="Heilman E.R."/>
            <person name="Heiman D.I."/>
            <person name="Howarth C."/>
            <person name="Jen D."/>
            <person name="Larson L."/>
            <person name="Mehta T."/>
            <person name="Neiman D."/>
            <person name="Park D."/>
            <person name="Pearson M."/>
            <person name="Roberts A."/>
            <person name="Saif S."/>
            <person name="Shea T."/>
            <person name="Shenoy N."/>
            <person name="Sisk P."/>
            <person name="Stolte C."/>
            <person name="Sykes S."/>
            <person name="Walk T."/>
            <person name="White J."/>
            <person name="Yandava C."/>
            <person name="Haas B."/>
            <person name="Henn M.R."/>
            <person name="Nusbaum C."/>
            <person name="Birren B."/>
        </authorList>
    </citation>
    <scope>NUCLEOTIDE SEQUENCE [LARGE SCALE GENOMIC DNA]</scope>
    <source>
        <strain evidence="6">IGH-CR14</strain>
    </source>
</reference>
<keyword evidence="3" id="KW-1133">Transmembrane helix</keyword>
<dbReference type="InterPro" id="IPR056288">
    <property type="entry name" value="CEP76_C"/>
</dbReference>
<dbReference type="InterPro" id="IPR035892">
    <property type="entry name" value="C2_domain_sf"/>
</dbReference>
<dbReference type="Pfam" id="PF24656">
    <property type="entry name" value="CEPT76_peptidase"/>
    <property type="match status" value="1"/>
</dbReference>
<feature type="transmembrane region" description="Helical" evidence="3">
    <location>
        <begin position="1800"/>
        <end position="1822"/>
    </location>
</feature>
<dbReference type="PANTHER" id="PTHR46436">
    <property type="entry name" value="CENTROSOMAL PROTEIN OF 76 KDA"/>
    <property type="match status" value="1"/>
</dbReference>
<protein>
    <submittedName>
        <fullName evidence="5">C2 containing protein</fullName>
    </submittedName>
</protein>
<dbReference type="InterPro" id="IPR038765">
    <property type="entry name" value="Papain-like_cys_pep_sf"/>
</dbReference>
<organism evidence="5 6">
    <name type="scientific">Plasmodium falciparum IGH-CR14</name>
    <dbReference type="NCBI Taxonomy" id="580059"/>
    <lineage>
        <taxon>Eukaryota</taxon>
        <taxon>Sar</taxon>
        <taxon>Alveolata</taxon>
        <taxon>Apicomplexa</taxon>
        <taxon>Aconoidasida</taxon>
        <taxon>Haemosporida</taxon>
        <taxon>Plasmodiidae</taxon>
        <taxon>Plasmodium</taxon>
        <taxon>Plasmodium (Laverania)</taxon>
    </lineage>
</organism>
<proteinExistence type="predicted"/>
<reference evidence="6" key="2">
    <citation type="submission" date="2015-07" db="EMBL/GenBank/DDBJ databases">
        <title>The genome sequence of Plasmodium falciparum IGH-CR14.</title>
        <authorList>
            <consortium name="The Broad Institute Genome Sequencing Platform"/>
            <person name="Volkman S.K."/>
            <person name="Neafsey D.E."/>
            <person name="Dash A.P."/>
            <person name="Chitnis C.E."/>
            <person name="Hartl D.L."/>
            <person name="Young S.K."/>
            <person name="Kodira C.D."/>
            <person name="Zeng Q."/>
            <person name="Koehrsen M."/>
            <person name="Godfrey P."/>
            <person name="Alvarado L."/>
            <person name="Berlin A."/>
            <person name="Borenstein D."/>
            <person name="Chen Z."/>
            <person name="Engels R."/>
            <person name="Freedman E."/>
            <person name="Gellesch M."/>
            <person name="Goldberg J."/>
            <person name="Griggs A."/>
            <person name="Gujja S."/>
            <person name="Heiman D."/>
            <person name="Hepburn T."/>
            <person name="Howarth C."/>
            <person name="Jen D."/>
            <person name="Larson L."/>
            <person name="Lewis B."/>
            <person name="Mehta T."/>
            <person name="Park D."/>
            <person name="Pearson M."/>
            <person name="Roberts A."/>
            <person name="Saif S."/>
            <person name="Shea T."/>
            <person name="Shenoy N."/>
            <person name="Sisk P."/>
            <person name="Stolte C."/>
            <person name="Sykes S."/>
            <person name="Walk T."/>
            <person name="White J."/>
            <person name="Yandava C."/>
            <person name="Wirth D.F."/>
            <person name="Nusbaum C."/>
            <person name="Birren B."/>
        </authorList>
    </citation>
    <scope>NUCLEOTIDE SEQUENCE [LARGE SCALE GENOMIC DNA]</scope>
    <source>
        <strain evidence="6">IGH-CR14</strain>
    </source>
</reference>